<dbReference type="InterPro" id="IPR042178">
    <property type="entry name" value="Serpin_sf_1"/>
</dbReference>
<dbReference type="EnsemblMetazoa" id="MDOA006216-RA">
    <property type="protein sequence ID" value="MDOA006216-PA"/>
    <property type="gene ID" value="MDOA006216"/>
</dbReference>
<dbReference type="eggNOG" id="KOG2392">
    <property type="taxonomic scope" value="Eukaryota"/>
</dbReference>
<dbReference type="InterPro" id="IPR000215">
    <property type="entry name" value="Serpin_fam"/>
</dbReference>
<evidence type="ECO:0000256" key="3">
    <source>
        <dbReference type="RuleBase" id="RU000411"/>
    </source>
</evidence>
<protein>
    <recommendedName>
        <fullName evidence="6">Serpin domain-containing protein</fullName>
    </recommendedName>
</protein>
<keyword evidence="1" id="KW-0646">Protease inhibitor</keyword>
<feature type="region of interest" description="Disordered" evidence="4">
    <location>
        <begin position="44"/>
        <end position="84"/>
    </location>
</feature>
<dbReference type="GO" id="GO:0004867">
    <property type="term" value="F:serine-type endopeptidase inhibitor activity"/>
    <property type="evidence" value="ECO:0007669"/>
    <property type="project" value="UniProtKB-KW"/>
</dbReference>
<feature type="domain" description="Serpin" evidence="6">
    <location>
        <begin position="100"/>
        <end position="617"/>
    </location>
</feature>
<feature type="signal peptide" evidence="5">
    <location>
        <begin position="1"/>
        <end position="26"/>
    </location>
</feature>
<dbReference type="RefSeq" id="XP_005188485.2">
    <property type="nucleotide sequence ID" value="XM_005188428.4"/>
</dbReference>
<evidence type="ECO:0000256" key="5">
    <source>
        <dbReference type="SAM" id="SignalP"/>
    </source>
</evidence>
<reference evidence="7" key="1">
    <citation type="submission" date="2020-05" db="UniProtKB">
        <authorList>
            <consortium name="EnsemblMetazoa"/>
        </authorList>
    </citation>
    <scope>IDENTIFICATION</scope>
    <source>
        <strain evidence="7">Aabys</strain>
    </source>
</reference>
<dbReference type="SUPFAM" id="SSF56574">
    <property type="entry name" value="Serpins"/>
    <property type="match status" value="1"/>
</dbReference>
<dbReference type="GO" id="GO:0005615">
    <property type="term" value="C:extracellular space"/>
    <property type="evidence" value="ECO:0007669"/>
    <property type="project" value="InterPro"/>
</dbReference>
<dbReference type="InterPro" id="IPR036186">
    <property type="entry name" value="Serpin_sf"/>
</dbReference>
<dbReference type="VEuPathDB" id="VectorBase:MDOMA2_003192"/>
<evidence type="ECO:0000313" key="7">
    <source>
        <dbReference type="EnsemblMetazoa" id="MDOA006216-PA"/>
    </source>
</evidence>
<sequence>MGILNIWQLSAPTLLVVLAIATLVAGDDLISQMIANPLNMGSGSAQLTNSQPPQGTDSPNFIFSTVNSPPPPPPPGAASTSAPGYSTADMIAENALQFGHNMLQQLSYMDPYATRSEIFSPLSLMSALSLLMLGAKGKSYQELKAVLGLENIPEFNTNPGKFHQIFGSMIDDMQNFDVNTGRDANTRKRPNWFYTAAKKNVRETASNRKTEQINHTINVANGLFVQEGYTLNPDYRQVIGSIYDSHLAQLDYKTKSREATKYINKWSNDNTNGKIPELISRNIPSVTNIILASTLYFRGFWQTPFFQRSTKEDNFYQDGPNTKPIRVQLMATGGIFPFYDAKEYDCRILGLPYKGNETTMYVIQPNDSTRLKLRGLMSVLDARKINDMIDKMMLKTTVMVFPKMHFARTMTLNDILPAMGVTDVFNPGLSDLSLIGGRNMANNGRRPIFSPVPTPVAQTPTVPARKGLAAVNQQYYDRYNEKPLIFSSRFGEEEEEQGNSTTATTEMPAMQTIEDTTPAHAIEKRQAPNDANLQALSNLEAERFTYNGYHSDLFVNEIIHKVDFAVDEQGTEAAAATAAYLYRSGTDVVFRGDTPFLILIRHDHSKLPLFYGVINKPEL</sequence>
<dbReference type="Gene3D" id="3.30.497.10">
    <property type="entry name" value="Antithrombin, subunit I, domain 2"/>
    <property type="match status" value="2"/>
</dbReference>
<feature type="chain" id="PRO_5044560604" description="Serpin domain-containing protein" evidence="5">
    <location>
        <begin position="27"/>
        <end position="619"/>
    </location>
</feature>
<dbReference type="PANTHER" id="PTHR11461">
    <property type="entry name" value="SERINE PROTEASE INHIBITOR, SERPIN"/>
    <property type="match status" value="1"/>
</dbReference>
<dbReference type="InterPro" id="IPR042185">
    <property type="entry name" value="Serpin_sf_2"/>
</dbReference>
<dbReference type="VEuPathDB" id="VectorBase:MDOA006216"/>
<dbReference type="STRING" id="7370.A0A1I8MLJ0"/>
<keyword evidence="5" id="KW-0732">Signal</keyword>
<feature type="compositionally biased region" description="Polar residues" evidence="4">
    <location>
        <begin position="44"/>
        <end position="67"/>
    </location>
</feature>
<gene>
    <name evidence="7" type="primary">101887357</name>
</gene>
<keyword evidence="2" id="KW-0722">Serine protease inhibitor</keyword>
<dbReference type="PANTHER" id="PTHR11461:SF342">
    <property type="entry name" value="SERINE PROTEASE INHIBITOR 28DC"/>
    <property type="match status" value="1"/>
</dbReference>
<dbReference type="InterPro" id="IPR023796">
    <property type="entry name" value="Serpin_dom"/>
</dbReference>
<evidence type="ECO:0000256" key="1">
    <source>
        <dbReference type="ARBA" id="ARBA00022690"/>
    </source>
</evidence>
<dbReference type="Pfam" id="PF00079">
    <property type="entry name" value="Serpin"/>
    <property type="match status" value="2"/>
</dbReference>
<organism evidence="7">
    <name type="scientific">Musca domestica</name>
    <name type="common">House fly</name>
    <dbReference type="NCBI Taxonomy" id="7370"/>
    <lineage>
        <taxon>Eukaryota</taxon>
        <taxon>Metazoa</taxon>
        <taxon>Ecdysozoa</taxon>
        <taxon>Arthropoda</taxon>
        <taxon>Hexapoda</taxon>
        <taxon>Insecta</taxon>
        <taxon>Pterygota</taxon>
        <taxon>Neoptera</taxon>
        <taxon>Endopterygota</taxon>
        <taxon>Diptera</taxon>
        <taxon>Brachycera</taxon>
        <taxon>Muscomorpha</taxon>
        <taxon>Muscoidea</taxon>
        <taxon>Muscidae</taxon>
        <taxon>Musca</taxon>
    </lineage>
</organism>
<dbReference type="OrthoDB" id="9518664at2759"/>
<dbReference type="AlphaFoldDB" id="A0A1I8MLJ0"/>
<accession>A0A1I8MLJ0</accession>
<proteinExistence type="inferred from homology"/>
<dbReference type="Gene3D" id="2.30.39.10">
    <property type="entry name" value="Alpha-1-antitrypsin, domain 1"/>
    <property type="match status" value="2"/>
</dbReference>
<evidence type="ECO:0000256" key="4">
    <source>
        <dbReference type="SAM" id="MobiDB-lite"/>
    </source>
</evidence>
<evidence type="ECO:0000259" key="6">
    <source>
        <dbReference type="SMART" id="SM00093"/>
    </source>
</evidence>
<name>A0A1I8MLJ0_MUSDO</name>
<comment type="similarity">
    <text evidence="3">Belongs to the serpin family.</text>
</comment>
<dbReference type="SMART" id="SM00093">
    <property type="entry name" value="SERPIN"/>
    <property type="match status" value="1"/>
</dbReference>
<dbReference type="KEGG" id="mde:101887357"/>
<evidence type="ECO:0000256" key="2">
    <source>
        <dbReference type="ARBA" id="ARBA00022900"/>
    </source>
</evidence>